<keyword evidence="2 9" id="KW-0813">Transport</keyword>
<evidence type="ECO:0000256" key="3">
    <source>
        <dbReference type="ARBA" id="ARBA00022475"/>
    </source>
</evidence>
<keyword evidence="6 9" id="KW-1133">Transmembrane helix</keyword>
<accession>A0A6N6JHW3</accession>
<dbReference type="PANTHER" id="PTHR33162">
    <property type="entry name" value="SEC-INDEPENDENT PROTEIN TRANSLOCASE PROTEIN TATA, CHLOROPLASTIC"/>
    <property type="match status" value="1"/>
</dbReference>
<dbReference type="OrthoDB" id="7206969at2"/>
<gene>
    <name evidence="9" type="primary">tatB</name>
    <name evidence="11" type="ORF">KIN_29300</name>
</gene>
<dbReference type="GO" id="GO:0033281">
    <property type="term" value="C:TAT protein transport complex"/>
    <property type="evidence" value="ECO:0007669"/>
    <property type="project" value="UniProtKB-UniRule"/>
</dbReference>
<dbReference type="Proteomes" id="UP000436822">
    <property type="component" value="Unassembled WGS sequence"/>
</dbReference>
<proteinExistence type="inferred from homology"/>
<evidence type="ECO:0000313" key="12">
    <source>
        <dbReference type="Proteomes" id="UP000436822"/>
    </source>
</evidence>
<comment type="function">
    <text evidence="9">Part of the twin-arginine translocation (Tat) system that transports large folded proteins containing a characteristic twin-arginine motif in their signal peptide across membranes. Together with TatC, TatB is part of a receptor directly interacting with Tat signal peptides. TatB may form an oligomeric binding site that transiently accommodates folded Tat precursor proteins before their translocation.</text>
</comment>
<dbReference type="PRINTS" id="PR01506">
    <property type="entry name" value="TATBPROTEIN"/>
</dbReference>
<evidence type="ECO:0000256" key="4">
    <source>
        <dbReference type="ARBA" id="ARBA00022692"/>
    </source>
</evidence>
<dbReference type="NCBIfam" id="TIGR01410">
    <property type="entry name" value="tatB"/>
    <property type="match status" value="1"/>
</dbReference>
<dbReference type="AlphaFoldDB" id="A0A6N6JHW3"/>
<evidence type="ECO:0000313" key="11">
    <source>
        <dbReference type="EMBL" id="GFE65856.1"/>
    </source>
</evidence>
<evidence type="ECO:0000256" key="7">
    <source>
        <dbReference type="ARBA" id="ARBA00023010"/>
    </source>
</evidence>
<sequence length="159" mass="16909">MFDIGWTELLLIGLVALIVVGPKDLPGMFRTLGQFTAKMRRMAREFSQAMEAAADDAGVKDVTTTLRDVANPKKMGLDAVKKAADFDKWSPDSETGKLAKERAEKAAKIRETAAKKAEARAAKEEAAEKVADAPKPAPAPESAASPAAEAETTPPKAET</sequence>
<feature type="compositionally biased region" description="Basic and acidic residues" evidence="10">
    <location>
        <begin position="109"/>
        <end position="132"/>
    </location>
</feature>
<dbReference type="RefSeq" id="WP_159808357.1">
    <property type="nucleotide sequence ID" value="NZ_BLJE01000003.1"/>
</dbReference>
<evidence type="ECO:0000256" key="1">
    <source>
        <dbReference type="ARBA" id="ARBA00004167"/>
    </source>
</evidence>
<name>A0A6N6JHW3_9RHOB</name>
<comment type="subcellular location">
    <subcellularLocation>
        <location evidence="9">Cell membrane</location>
        <topology evidence="9">Single-pass membrane protein</topology>
    </subcellularLocation>
    <subcellularLocation>
        <location evidence="1">Membrane</location>
        <topology evidence="1">Single-pass membrane protein</topology>
    </subcellularLocation>
</comment>
<feature type="compositionally biased region" description="Low complexity" evidence="10">
    <location>
        <begin position="140"/>
        <end position="159"/>
    </location>
</feature>
<feature type="region of interest" description="Disordered" evidence="10">
    <location>
        <begin position="109"/>
        <end position="159"/>
    </location>
</feature>
<comment type="caution">
    <text evidence="11">The sequence shown here is derived from an EMBL/GenBank/DDBJ whole genome shotgun (WGS) entry which is preliminary data.</text>
</comment>
<evidence type="ECO:0000256" key="9">
    <source>
        <dbReference type="HAMAP-Rule" id="MF_00237"/>
    </source>
</evidence>
<evidence type="ECO:0000256" key="8">
    <source>
        <dbReference type="ARBA" id="ARBA00023136"/>
    </source>
</evidence>
<dbReference type="Pfam" id="PF02416">
    <property type="entry name" value="TatA_B_E"/>
    <property type="match status" value="1"/>
</dbReference>
<keyword evidence="8 9" id="KW-0472">Membrane</keyword>
<dbReference type="PANTHER" id="PTHR33162:SF1">
    <property type="entry name" value="SEC-INDEPENDENT PROTEIN TRANSLOCASE PROTEIN TATA, CHLOROPLASTIC"/>
    <property type="match status" value="1"/>
</dbReference>
<dbReference type="Gene3D" id="1.20.5.3310">
    <property type="match status" value="1"/>
</dbReference>
<dbReference type="GO" id="GO:0043953">
    <property type="term" value="P:protein transport by the Tat complex"/>
    <property type="evidence" value="ECO:0007669"/>
    <property type="project" value="UniProtKB-UniRule"/>
</dbReference>
<dbReference type="GO" id="GO:0008320">
    <property type="term" value="F:protein transmembrane transporter activity"/>
    <property type="evidence" value="ECO:0007669"/>
    <property type="project" value="UniProtKB-UniRule"/>
</dbReference>
<keyword evidence="3 9" id="KW-1003">Cell membrane</keyword>
<evidence type="ECO:0000256" key="2">
    <source>
        <dbReference type="ARBA" id="ARBA00022448"/>
    </source>
</evidence>
<keyword evidence="5 9" id="KW-0653">Protein transport</keyword>
<evidence type="ECO:0000256" key="5">
    <source>
        <dbReference type="ARBA" id="ARBA00022927"/>
    </source>
</evidence>
<evidence type="ECO:0000256" key="10">
    <source>
        <dbReference type="SAM" id="MobiDB-lite"/>
    </source>
</evidence>
<dbReference type="InterPro" id="IPR003369">
    <property type="entry name" value="TatA/B/E"/>
</dbReference>
<comment type="similarity">
    <text evidence="9">Belongs to the TatB family.</text>
</comment>
<keyword evidence="7 9" id="KW-0811">Translocation</keyword>
<keyword evidence="12" id="KW-1185">Reference proteome</keyword>
<evidence type="ECO:0000256" key="6">
    <source>
        <dbReference type="ARBA" id="ARBA00022989"/>
    </source>
</evidence>
<comment type="subunit">
    <text evidence="9">The Tat system comprises two distinct complexes: a TatABC complex, containing multiple copies of TatA, TatB and TatC subunits, and a separate TatA complex, containing only TatA subunits. Substrates initially bind to the TatABC complex, which probably triggers association of the separate TatA complex to form the active translocon.</text>
</comment>
<organism evidence="11 12">
    <name type="scientific">Litoreibacter roseus</name>
    <dbReference type="NCBI Taxonomy" id="2601869"/>
    <lineage>
        <taxon>Bacteria</taxon>
        <taxon>Pseudomonadati</taxon>
        <taxon>Pseudomonadota</taxon>
        <taxon>Alphaproteobacteria</taxon>
        <taxon>Rhodobacterales</taxon>
        <taxon>Roseobacteraceae</taxon>
        <taxon>Litoreibacter</taxon>
    </lineage>
</organism>
<protein>
    <recommendedName>
        <fullName evidence="9">Sec-independent protein translocase protein TatB</fullName>
    </recommendedName>
</protein>
<dbReference type="EMBL" id="BLJE01000003">
    <property type="protein sequence ID" value="GFE65856.1"/>
    <property type="molecule type" value="Genomic_DNA"/>
</dbReference>
<reference evidence="11 12" key="1">
    <citation type="submission" date="2019-12" db="EMBL/GenBank/DDBJ databases">
        <title>Litoreibacter badius sp. nov., a novel bacteriochlorophyll a-containing bacterium in the genus Litoreibacter.</title>
        <authorList>
            <person name="Kanamuro M."/>
            <person name="Takabe Y."/>
            <person name="Mori K."/>
            <person name="Takaichi S."/>
            <person name="Hanada S."/>
        </authorList>
    </citation>
    <scope>NUCLEOTIDE SEQUENCE [LARGE SCALE GENOMIC DNA]</scope>
    <source>
        <strain evidence="11 12">K6</strain>
    </source>
</reference>
<dbReference type="InterPro" id="IPR018448">
    <property type="entry name" value="TatB"/>
</dbReference>
<keyword evidence="4 9" id="KW-0812">Transmembrane</keyword>
<dbReference type="HAMAP" id="MF_00237">
    <property type="entry name" value="TatB"/>
    <property type="match status" value="1"/>
</dbReference>